<dbReference type="AlphaFoldDB" id="A0A0R3WKB9"/>
<sequence>LEQDLRRNDDGRFTTDAAEVAVEVPVEPVTLSVLSADRTVGSQSNTRNRSLRKARLVSRTDEGVVPVVLVEGGVGGGFSCKRRTSARWLKRIITIWRTTNCSPSVCCVCSAHSQRSASRS</sequence>
<protein>
    <submittedName>
        <fullName evidence="1">Transposase</fullName>
    </submittedName>
</protein>
<organism evidence="1">
    <name type="scientific">Hydatigena taeniaeformis</name>
    <name type="common">Feline tapeworm</name>
    <name type="synonym">Taenia taeniaeformis</name>
    <dbReference type="NCBI Taxonomy" id="6205"/>
    <lineage>
        <taxon>Eukaryota</taxon>
        <taxon>Metazoa</taxon>
        <taxon>Spiralia</taxon>
        <taxon>Lophotrochozoa</taxon>
        <taxon>Platyhelminthes</taxon>
        <taxon>Cestoda</taxon>
        <taxon>Eucestoda</taxon>
        <taxon>Cyclophyllidea</taxon>
        <taxon>Taeniidae</taxon>
        <taxon>Hydatigera</taxon>
    </lineage>
</organism>
<reference evidence="1" key="1">
    <citation type="submission" date="2017-02" db="UniProtKB">
        <authorList>
            <consortium name="WormBaseParasite"/>
        </authorList>
    </citation>
    <scope>IDENTIFICATION</scope>
</reference>
<dbReference type="WBParaSite" id="TTAC_0000115601-mRNA-1">
    <property type="protein sequence ID" value="TTAC_0000115601-mRNA-1"/>
    <property type="gene ID" value="TTAC_0000115601"/>
</dbReference>
<evidence type="ECO:0000313" key="1">
    <source>
        <dbReference type="WBParaSite" id="TTAC_0000115601-mRNA-1"/>
    </source>
</evidence>
<name>A0A0R3WKB9_HYDTA</name>
<accession>A0A0R3WKB9</accession>
<proteinExistence type="predicted"/>